<accession>R5ZQN7</accession>
<protein>
    <submittedName>
        <fullName evidence="1">Uncharacterized protein</fullName>
    </submittedName>
</protein>
<reference evidence="1" key="1">
    <citation type="submission" date="2012-11" db="EMBL/GenBank/DDBJ databases">
        <title>Dependencies among metagenomic species, viruses, plasmids and units of genetic variation.</title>
        <authorList>
            <person name="Nielsen H.B."/>
            <person name="Almeida M."/>
            <person name="Juncker A.S."/>
            <person name="Rasmussen S."/>
            <person name="Li J."/>
            <person name="Sunagawa S."/>
            <person name="Plichta D."/>
            <person name="Gautier L."/>
            <person name="Le Chatelier E."/>
            <person name="Peletier E."/>
            <person name="Bonde I."/>
            <person name="Nielsen T."/>
            <person name="Manichanh C."/>
            <person name="Arumugam M."/>
            <person name="Batto J."/>
            <person name="Santos M.B.Q.D."/>
            <person name="Blom N."/>
            <person name="Borruel N."/>
            <person name="Burgdorf K.S."/>
            <person name="Boumezbeur F."/>
            <person name="Casellas F."/>
            <person name="Dore J."/>
            <person name="Guarner F."/>
            <person name="Hansen T."/>
            <person name="Hildebrand F."/>
            <person name="Kaas R.S."/>
            <person name="Kennedy S."/>
            <person name="Kristiansen K."/>
            <person name="Kultima J.R."/>
            <person name="Leonard P."/>
            <person name="Levenez F."/>
            <person name="Lund O."/>
            <person name="Moumen B."/>
            <person name="Le Paslier D."/>
            <person name="Pons N."/>
            <person name="Pedersen O."/>
            <person name="Prifti E."/>
            <person name="Qin J."/>
            <person name="Raes J."/>
            <person name="Tap J."/>
            <person name="Tims S."/>
            <person name="Ussery D.W."/>
            <person name="Yamada T."/>
            <person name="MetaHit consortium"/>
            <person name="Renault P."/>
            <person name="Sicheritz-Ponten T."/>
            <person name="Bork P."/>
            <person name="Wang J."/>
            <person name="Brunak S."/>
            <person name="Ehrlich S.D."/>
        </authorList>
    </citation>
    <scope>NUCLEOTIDE SEQUENCE [LARGE SCALE GENOMIC DNA]</scope>
</reference>
<comment type="caution">
    <text evidence="1">The sequence shown here is derived from an EMBL/GenBank/DDBJ whole genome shotgun (WGS) entry which is preliminary data.</text>
</comment>
<gene>
    <name evidence="1" type="ORF">BN765_01276</name>
</gene>
<organism evidence="1">
    <name type="scientific">Lachnospira eligens CAG:72</name>
    <dbReference type="NCBI Taxonomy" id="1263077"/>
    <lineage>
        <taxon>Bacteria</taxon>
        <taxon>Bacillati</taxon>
        <taxon>Bacillota</taxon>
        <taxon>Clostridia</taxon>
        <taxon>Lachnospirales</taxon>
        <taxon>Lachnospiraceae</taxon>
        <taxon>Lachnospira</taxon>
    </lineage>
</organism>
<dbReference type="EMBL" id="CBBU010000029">
    <property type="protein sequence ID" value="CDA38839.1"/>
    <property type="molecule type" value="Genomic_DNA"/>
</dbReference>
<dbReference type="AlphaFoldDB" id="R5ZQN7"/>
<name>R5ZQN7_9FIRM</name>
<dbReference type="Proteomes" id="UP000018175">
    <property type="component" value="Unassembled WGS sequence"/>
</dbReference>
<proteinExistence type="predicted"/>
<sequence>MPMIEELQKFFEENYPCNYNINEKDMIYNITQIIHDIGIDGYSQLGKEYVFLKLLDESIGVHMGKCDVKNNMEKAFLEE</sequence>
<evidence type="ECO:0000313" key="1">
    <source>
        <dbReference type="EMBL" id="CDA38839.1"/>
    </source>
</evidence>